<dbReference type="Proteomes" id="UP000637423">
    <property type="component" value="Unassembled WGS sequence"/>
</dbReference>
<keyword evidence="2" id="KW-1185">Reference proteome</keyword>
<accession>A0A916UWZ2</accession>
<dbReference type="RefSeq" id="WP_188568155.1">
    <property type="nucleotide sequence ID" value="NZ_BMED01000005.1"/>
</dbReference>
<reference evidence="1" key="1">
    <citation type="journal article" date="2014" name="Int. J. Syst. Evol. Microbiol.">
        <title>Complete genome sequence of Corynebacterium casei LMG S-19264T (=DSM 44701T), isolated from a smear-ripened cheese.</title>
        <authorList>
            <consortium name="US DOE Joint Genome Institute (JGI-PGF)"/>
            <person name="Walter F."/>
            <person name="Albersmeier A."/>
            <person name="Kalinowski J."/>
            <person name="Ruckert C."/>
        </authorList>
    </citation>
    <scope>NUCLEOTIDE SEQUENCE</scope>
    <source>
        <strain evidence="1">CGMCC 1.10998</strain>
    </source>
</reference>
<dbReference type="AlphaFoldDB" id="A0A916UWZ2"/>
<evidence type="ECO:0000313" key="1">
    <source>
        <dbReference type="EMBL" id="GGC90859.1"/>
    </source>
</evidence>
<comment type="caution">
    <text evidence="1">The sequence shown here is derived from an EMBL/GenBank/DDBJ whole genome shotgun (WGS) entry which is preliminary data.</text>
</comment>
<evidence type="ECO:0008006" key="3">
    <source>
        <dbReference type="Google" id="ProtNLM"/>
    </source>
</evidence>
<gene>
    <name evidence="1" type="ORF">GCM10011396_42650</name>
</gene>
<name>A0A916UWZ2_9BURK</name>
<dbReference type="InterPro" id="IPR021292">
    <property type="entry name" value="DUF2863"/>
</dbReference>
<dbReference type="Pfam" id="PF11062">
    <property type="entry name" value="DUF2863"/>
    <property type="match status" value="1"/>
</dbReference>
<reference evidence="1" key="2">
    <citation type="submission" date="2020-09" db="EMBL/GenBank/DDBJ databases">
        <authorList>
            <person name="Sun Q."/>
            <person name="Zhou Y."/>
        </authorList>
    </citation>
    <scope>NUCLEOTIDE SEQUENCE</scope>
    <source>
        <strain evidence="1">CGMCC 1.10998</strain>
    </source>
</reference>
<sequence length="418" mass="46286">MRRPPKKNRIKLAADSVRIANLAQAVAQSGSRLEDLSWQEQLDLLVAKTLKSHHQDLLDAASEHLFETHPNSYEVLMETMESLSTSCRLEYEHKFYDAMLIAAPVLAWTRFDIPSGPIPGESVTLISAHMASHILADHAQLQILPTLYSIDQLPRSHSDTFALTEQLALSLLKGAVLKPQHELPQTIPFLADIRYLLAVVVTPVLTPFFRWQLVKPPFDTTAAKTEILVNWQEEATPVISRLLPGCGIELLMPEAYYTVCREADIKIRPVSIRAAVFYLSNVLSVDPSELSVIIAAFGNPDNNGQIDEYRVSFCVANAPEVVYGVIWPIYQQDDQLNAVEPEQGQLSQLSSALAESLLGEIPTVLAECGVLRVKKLEDVFAMEFCDDCGAPLFADADAELVHAEMPDDAPPQGSSHFH</sequence>
<organism evidence="1 2">
    <name type="scientific">Undibacterium terreum</name>
    <dbReference type="NCBI Taxonomy" id="1224302"/>
    <lineage>
        <taxon>Bacteria</taxon>
        <taxon>Pseudomonadati</taxon>
        <taxon>Pseudomonadota</taxon>
        <taxon>Betaproteobacteria</taxon>
        <taxon>Burkholderiales</taxon>
        <taxon>Oxalobacteraceae</taxon>
        <taxon>Undibacterium</taxon>
    </lineage>
</organism>
<evidence type="ECO:0000313" key="2">
    <source>
        <dbReference type="Proteomes" id="UP000637423"/>
    </source>
</evidence>
<protein>
    <recommendedName>
        <fullName evidence="3">DUF2863 family protein</fullName>
    </recommendedName>
</protein>
<dbReference type="EMBL" id="BMED01000005">
    <property type="protein sequence ID" value="GGC90859.1"/>
    <property type="molecule type" value="Genomic_DNA"/>
</dbReference>
<proteinExistence type="predicted"/>